<keyword evidence="3" id="KW-1185">Reference proteome</keyword>
<dbReference type="AlphaFoldDB" id="V8NEE4"/>
<feature type="region of interest" description="Disordered" evidence="1">
    <location>
        <begin position="205"/>
        <end position="225"/>
    </location>
</feature>
<dbReference type="EMBL" id="AZIM01005057">
    <property type="protein sequence ID" value="ETE59978.1"/>
    <property type="molecule type" value="Genomic_DNA"/>
</dbReference>
<feature type="compositionally biased region" description="Basic and acidic residues" evidence="1">
    <location>
        <begin position="372"/>
        <end position="435"/>
    </location>
</feature>
<feature type="compositionally biased region" description="Basic and acidic residues" evidence="1">
    <location>
        <begin position="49"/>
        <end position="64"/>
    </location>
</feature>
<evidence type="ECO:0000256" key="1">
    <source>
        <dbReference type="SAM" id="MobiDB-lite"/>
    </source>
</evidence>
<dbReference type="Proteomes" id="UP000018936">
    <property type="component" value="Unassembled WGS sequence"/>
</dbReference>
<feature type="compositionally biased region" description="Basic and acidic residues" evidence="1">
    <location>
        <begin position="443"/>
        <end position="463"/>
    </location>
</feature>
<protein>
    <submittedName>
        <fullName evidence="2">H/ACA ribonucleoprotein complex subunit 1</fullName>
    </submittedName>
</protein>
<reference evidence="2 3" key="1">
    <citation type="journal article" date="2013" name="Proc. Natl. Acad. Sci. U.S.A.">
        <title>The king cobra genome reveals dynamic gene evolution and adaptation in the snake venom system.</title>
        <authorList>
            <person name="Vonk F.J."/>
            <person name="Casewell N.R."/>
            <person name="Henkel C.V."/>
            <person name="Heimberg A.M."/>
            <person name="Jansen H.J."/>
            <person name="McCleary R.J."/>
            <person name="Kerkkamp H.M."/>
            <person name="Vos R.A."/>
            <person name="Guerreiro I."/>
            <person name="Calvete J.J."/>
            <person name="Wuster W."/>
            <person name="Woods A.E."/>
            <person name="Logan J.M."/>
            <person name="Harrison R.A."/>
            <person name="Castoe T.A."/>
            <person name="de Koning A.P."/>
            <person name="Pollock D.D."/>
            <person name="Yandell M."/>
            <person name="Calderon D."/>
            <person name="Renjifo C."/>
            <person name="Currier R.B."/>
            <person name="Salgado D."/>
            <person name="Pla D."/>
            <person name="Sanz L."/>
            <person name="Hyder A.S."/>
            <person name="Ribeiro J.M."/>
            <person name="Arntzen J.W."/>
            <person name="van den Thillart G.E."/>
            <person name="Boetzer M."/>
            <person name="Pirovano W."/>
            <person name="Dirks R.P."/>
            <person name="Spaink H.P."/>
            <person name="Duboule D."/>
            <person name="McGlinn E."/>
            <person name="Kini R.M."/>
            <person name="Richardson M.K."/>
        </authorList>
    </citation>
    <scope>NUCLEOTIDE SEQUENCE</scope>
    <source>
        <tissue evidence="2">Blood</tissue>
    </source>
</reference>
<evidence type="ECO:0000313" key="2">
    <source>
        <dbReference type="EMBL" id="ETE59978.1"/>
    </source>
</evidence>
<sequence length="463" mass="51257">MTGPWLHFITQLGDIISARRKWGLTRGGKEGGREEEEEEEDCGANTISARREWNLRSGGKEGAGRRRRRRTVGSLGKPQANPNLNRPDFALQELHCEQKGRLKPIYFPTSGGGGGEYPANAEGTFQEFPALKRINSGPFMRAFQIDQKSKRKGITLTFKTKRPVSMEVLSPPDHGCPKGAFSPPRLVGFSLKTFQLLIKEDSSAFKKAPSTHTERETQTPSPSVCKGRSLKSFLVSRADDSHVQNIRSTGLQMWAGGPLTPQLPKVGQIRSISQAASILRVPGCLSLFPTLPGFFFMQQLFPPTPLSASEGATLECRDPWSSLSLLAFPLPSPPSSAIPCPPKLVVGGKEGRKERRKEGRRMRRGRGRGRGRGGEGRRREGDRGEEEGRKEGRREGRKEGESKGKGIEGKGRGGKEWQRKGREEREEGGRKEGRKERGKKGRGREGRKEGEGGGWKSEKRRTD</sequence>
<proteinExistence type="predicted"/>
<accession>V8NEE4</accession>
<comment type="caution">
    <text evidence="2">The sequence shown here is derived from an EMBL/GenBank/DDBJ whole genome shotgun (WGS) entry which is preliminary data.</text>
</comment>
<feature type="compositionally biased region" description="Acidic residues" evidence="1">
    <location>
        <begin position="33"/>
        <end position="42"/>
    </location>
</feature>
<dbReference type="GO" id="GO:1990904">
    <property type="term" value="C:ribonucleoprotein complex"/>
    <property type="evidence" value="ECO:0007669"/>
    <property type="project" value="UniProtKB-KW"/>
</dbReference>
<feature type="compositionally biased region" description="Pro residues" evidence="1">
    <location>
        <begin position="332"/>
        <end position="342"/>
    </location>
</feature>
<feature type="non-terminal residue" evidence="2">
    <location>
        <position position="1"/>
    </location>
</feature>
<evidence type="ECO:0000313" key="3">
    <source>
        <dbReference type="Proteomes" id="UP000018936"/>
    </source>
</evidence>
<organism evidence="2 3">
    <name type="scientific">Ophiophagus hannah</name>
    <name type="common">King cobra</name>
    <name type="synonym">Naja hannah</name>
    <dbReference type="NCBI Taxonomy" id="8665"/>
    <lineage>
        <taxon>Eukaryota</taxon>
        <taxon>Metazoa</taxon>
        <taxon>Chordata</taxon>
        <taxon>Craniata</taxon>
        <taxon>Vertebrata</taxon>
        <taxon>Euteleostomi</taxon>
        <taxon>Lepidosauria</taxon>
        <taxon>Squamata</taxon>
        <taxon>Bifurcata</taxon>
        <taxon>Unidentata</taxon>
        <taxon>Episquamata</taxon>
        <taxon>Toxicofera</taxon>
        <taxon>Serpentes</taxon>
        <taxon>Colubroidea</taxon>
        <taxon>Elapidae</taxon>
        <taxon>Elapinae</taxon>
        <taxon>Ophiophagus</taxon>
    </lineage>
</organism>
<gene>
    <name evidence="2" type="primary">gar1</name>
    <name evidence="2" type="ORF">L345_14285</name>
</gene>
<feature type="region of interest" description="Disordered" evidence="1">
    <location>
        <begin position="332"/>
        <end position="463"/>
    </location>
</feature>
<keyword evidence="2" id="KW-0687">Ribonucleoprotein</keyword>
<name>V8NEE4_OPHHA</name>
<feature type="compositionally biased region" description="Basic residues" evidence="1">
    <location>
        <begin position="358"/>
        <end position="371"/>
    </location>
</feature>
<feature type="region of interest" description="Disordered" evidence="1">
    <location>
        <begin position="20"/>
        <end position="86"/>
    </location>
</feature>